<organism evidence="7 8">
    <name type="scientific">Thermobispora bispora (strain ATCC 19993 / DSM 43833 / CBS 139.67 / JCM 10125 / KCTC 9307 / NBRC 14880 / R51)</name>
    <dbReference type="NCBI Taxonomy" id="469371"/>
    <lineage>
        <taxon>Bacteria</taxon>
        <taxon>Bacillati</taxon>
        <taxon>Actinomycetota</taxon>
        <taxon>Actinomycetes</taxon>
        <taxon>Streptosporangiales</taxon>
        <taxon>Streptosporangiaceae</taxon>
        <taxon>Thermobispora</taxon>
    </lineage>
</organism>
<feature type="transmembrane region" description="Helical" evidence="5">
    <location>
        <begin position="287"/>
        <end position="305"/>
    </location>
</feature>
<dbReference type="PROSITE" id="PS50011">
    <property type="entry name" value="PROTEIN_KINASE_DOM"/>
    <property type="match status" value="1"/>
</dbReference>
<keyword evidence="7" id="KW-0723">Serine/threonine-protein kinase</keyword>
<keyword evidence="8" id="KW-1185">Reference proteome</keyword>
<dbReference type="STRING" id="469371.Tbis_0864"/>
<accession>D6Y6L6</accession>
<dbReference type="EMBL" id="CP001874">
    <property type="protein sequence ID" value="ADG87588.1"/>
    <property type="molecule type" value="Genomic_DNA"/>
</dbReference>
<dbReference type="InterPro" id="IPR011009">
    <property type="entry name" value="Kinase-like_dom_sf"/>
</dbReference>
<dbReference type="PANTHER" id="PTHR43289:SF34">
    <property type="entry name" value="SERINE_THREONINE-PROTEIN KINASE YBDM-RELATED"/>
    <property type="match status" value="1"/>
</dbReference>
<dbReference type="AlphaFoldDB" id="D6Y6L6"/>
<protein>
    <submittedName>
        <fullName evidence="7">Serine/threonine protein kinase</fullName>
    </submittedName>
</protein>
<evidence type="ECO:0000313" key="7">
    <source>
        <dbReference type="EMBL" id="ADG87588.1"/>
    </source>
</evidence>
<sequence length="360" mass="38768">MLTYPGRPLGEGDPRRIGRYAVRSVLGAGGQGVVYFAEGPQGDKVAVKLLHAHIAREPDFQRRFLREAQIMREVATFCTARVLEVGVHDDRPYLASEYVAGISLQELLRTQGPCSESSLHRLAVSTLTALAAIHRAGIVHRDFKPANVILGPEGPVVIDFGIARVLEQTTTHSGIMGTPAYMAPEQFTAGATSTASDIFSWAVTMAYAASGRLPFDGSTPPAVMHAILTREPDLTGVPPSLATVLAACLDKDPGRRPSAEELLRHFTGLDTTAVSATRVRRTRPAPFLLAAFAQVAVFAGTWALAYTDFNSPPVYPWAPILWIPSGLWLLLGAVLLAIRVTRRNDAAGPAAHRTGGHERR</sequence>
<dbReference type="PANTHER" id="PTHR43289">
    <property type="entry name" value="MITOGEN-ACTIVATED PROTEIN KINASE KINASE KINASE 20-RELATED"/>
    <property type="match status" value="1"/>
</dbReference>
<evidence type="ECO:0000256" key="1">
    <source>
        <dbReference type="ARBA" id="ARBA00022679"/>
    </source>
</evidence>
<reference evidence="7 8" key="1">
    <citation type="submission" date="2010-01" db="EMBL/GenBank/DDBJ databases">
        <title>The complete genome of Thermobispora bispora DSM 43833.</title>
        <authorList>
            <consortium name="US DOE Joint Genome Institute (JGI-PGF)"/>
            <person name="Lucas S."/>
            <person name="Copeland A."/>
            <person name="Lapidus A."/>
            <person name="Glavina del Rio T."/>
            <person name="Dalin E."/>
            <person name="Tice H."/>
            <person name="Bruce D."/>
            <person name="Goodwin L."/>
            <person name="Pitluck S."/>
            <person name="Kyrpides N."/>
            <person name="Mavromatis K."/>
            <person name="Ivanova N."/>
            <person name="Mikhailova N."/>
            <person name="Chertkov O."/>
            <person name="Brettin T."/>
            <person name="Detter J.C."/>
            <person name="Han C."/>
            <person name="Larimer F."/>
            <person name="Land M."/>
            <person name="Hauser L."/>
            <person name="Markowitz V."/>
            <person name="Cheng J.-F."/>
            <person name="Hugenholtz P."/>
            <person name="Woyke T."/>
            <person name="Wu D."/>
            <person name="Jando M."/>
            <person name="Schneider S."/>
            <person name="Klenk H.-P."/>
            <person name="Eisen J.A."/>
        </authorList>
    </citation>
    <scope>NUCLEOTIDE SEQUENCE [LARGE SCALE GENOMIC DNA]</scope>
    <source>
        <strain evidence="8">ATCC 19993 / DSM 43833 / CBS 139.67 / JCM 10125 / KCTC 9307 / NBRC 14880 / R51</strain>
    </source>
</reference>
<evidence type="ECO:0000313" key="8">
    <source>
        <dbReference type="Proteomes" id="UP000006640"/>
    </source>
</evidence>
<dbReference type="GO" id="GO:0005524">
    <property type="term" value="F:ATP binding"/>
    <property type="evidence" value="ECO:0007669"/>
    <property type="project" value="UniProtKB-KW"/>
</dbReference>
<evidence type="ECO:0000256" key="4">
    <source>
        <dbReference type="ARBA" id="ARBA00022840"/>
    </source>
</evidence>
<dbReference type="HOGENOM" id="CLU_000288_63_44_11"/>
<dbReference type="Gene3D" id="1.10.510.10">
    <property type="entry name" value="Transferase(Phosphotransferase) domain 1"/>
    <property type="match status" value="1"/>
</dbReference>
<evidence type="ECO:0000256" key="3">
    <source>
        <dbReference type="ARBA" id="ARBA00022777"/>
    </source>
</evidence>
<dbReference type="eggNOG" id="COG0515">
    <property type="taxonomic scope" value="Bacteria"/>
</dbReference>
<dbReference type="Proteomes" id="UP000006640">
    <property type="component" value="Chromosome"/>
</dbReference>
<evidence type="ECO:0000256" key="2">
    <source>
        <dbReference type="ARBA" id="ARBA00022741"/>
    </source>
</evidence>
<feature type="domain" description="Protein kinase" evidence="6">
    <location>
        <begin position="20"/>
        <end position="268"/>
    </location>
</feature>
<keyword evidence="3 7" id="KW-0418">Kinase</keyword>
<dbReference type="InterPro" id="IPR000719">
    <property type="entry name" value="Prot_kinase_dom"/>
</dbReference>
<dbReference type="Pfam" id="PF00069">
    <property type="entry name" value="Pkinase"/>
    <property type="match status" value="1"/>
</dbReference>
<dbReference type="Gene3D" id="3.30.200.20">
    <property type="entry name" value="Phosphorylase Kinase, domain 1"/>
    <property type="match status" value="1"/>
</dbReference>
<proteinExistence type="predicted"/>
<dbReference type="GO" id="GO:0004674">
    <property type="term" value="F:protein serine/threonine kinase activity"/>
    <property type="evidence" value="ECO:0007669"/>
    <property type="project" value="UniProtKB-KW"/>
</dbReference>
<keyword evidence="5" id="KW-0812">Transmembrane</keyword>
<keyword evidence="5" id="KW-1133">Transmembrane helix</keyword>
<keyword evidence="4" id="KW-0067">ATP-binding</keyword>
<evidence type="ECO:0000259" key="6">
    <source>
        <dbReference type="PROSITE" id="PS50011"/>
    </source>
</evidence>
<dbReference type="SUPFAM" id="SSF56112">
    <property type="entry name" value="Protein kinase-like (PK-like)"/>
    <property type="match status" value="1"/>
</dbReference>
<evidence type="ECO:0000256" key="5">
    <source>
        <dbReference type="SAM" id="Phobius"/>
    </source>
</evidence>
<dbReference type="PROSITE" id="PS00108">
    <property type="entry name" value="PROTEIN_KINASE_ST"/>
    <property type="match status" value="1"/>
</dbReference>
<keyword evidence="5" id="KW-0472">Membrane</keyword>
<feature type="transmembrane region" description="Helical" evidence="5">
    <location>
        <begin position="317"/>
        <end position="338"/>
    </location>
</feature>
<dbReference type="CDD" id="cd14014">
    <property type="entry name" value="STKc_PknB_like"/>
    <property type="match status" value="1"/>
</dbReference>
<dbReference type="OrthoDB" id="3915799at2"/>
<keyword evidence="2" id="KW-0547">Nucleotide-binding</keyword>
<gene>
    <name evidence="7" type="ordered locus">Tbis_0864</name>
</gene>
<dbReference type="InterPro" id="IPR008271">
    <property type="entry name" value="Ser/Thr_kinase_AS"/>
</dbReference>
<dbReference type="RefSeq" id="WP_013131121.1">
    <property type="nucleotide sequence ID" value="NC_014165.1"/>
</dbReference>
<dbReference type="KEGG" id="tbi:Tbis_0864"/>
<name>D6Y6L6_THEBD</name>
<keyword evidence="1" id="KW-0808">Transferase</keyword>